<dbReference type="Proteomes" id="UP000287651">
    <property type="component" value="Unassembled WGS sequence"/>
</dbReference>
<comment type="caution">
    <text evidence="2">The sequence shown here is derived from an EMBL/GenBank/DDBJ whole genome shotgun (WGS) entry which is preliminary data.</text>
</comment>
<evidence type="ECO:0000313" key="3">
    <source>
        <dbReference type="Proteomes" id="UP000287651"/>
    </source>
</evidence>
<proteinExistence type="predicted"/>
<organism evidence="2 3">
    <name type="scientific">Ensete ventricosum</name>
    <name type="common">Abyssinian banana</name>
    <name type="synonym">Musa ensete</name>
    <dbReference type="NCBI Taxonomy" id="4639"/>
    <lineage>
        <taxon>Eukaryota</taxon>
        <taxon>Viridiplantae</taxon>
        <taxon>Streptophyta</taxon>
        <taxon>Embryophyta</taxon>
        <taxon>Tracheophyta</taxon>
        <taxon>Spermatophyta</taxon>
        <taxon>Magnoliopsida</taxon>
        <taxon>Liliopsida</taxon>
        <taxon>Zingiberales</taxon>
        <taxon>Musaceae</taxon>
        <taxon>Ensete</taxon>
    </lineage>
</organism>
<feature type="compositionally biased region" description="Basic and acidic residues" evidence="1">
    <location>
        <begin position="71"/>
        <end position="91"/>
    </location>
</feature>
<dbReference type="AlphaFoldDB" id="A0A426Y4W3"/>
<evidence type="ECO:0000256" key="1">
    <source>
        <dbReference type="SAM" id="MobiDB-lite"/>
    </source>
</evidence>
<sequence>MVPYQYRQYVGTPVWFTISIYTVWYGRYIPIRQVTGTRTARYRTILPKIDHRQPIEGEIDVGDRLREKSGRLREKREEEEEKKKKEEEEKKGRKKYLAPSSPVGRPRAVATLVSFFSRARRRNVSEA</sequence>
<accession>A0A426Y4W3</accession>
<dbReference type="EMBL" id="AMZH03015106">
    <property type="protein sequence ID" value="RRT46561.1"/>
    <property type="molecule type" value="Genomic_DNA"/>
</dbReference>
<protein>
    <submittedName>
        <fullName evidence="2">Uncharacterized protein</fullName>
    </submittedName>
</protein>
<gene>
    <name evidence="2" type="ORF">B296_00054355</name>
</gene>
<evidence type="ECO:0000313" key="2">
    <source>
        <dbReference type="EMBL" id="RRT46561.1"/>
    </source>
</evidence>
<reference evidence="2 3" key="1">
    <citation type="journal article" date="2014" name="Agronomy (Basel)">
        <title>A Draft Genome Sequence for Ensete ventricosum, the Drought-Tolerant Tree Against Hunger.</title>
        <authorList>
            <person name="Harrison J."/>
            <person name="Moore K.A."/>
            <person name="Paszkiewicz K."/>
            <person name="Jones T."/>
            <person name="Grant M."/>
            <person name="Ambacheew D."/>
            <person name="Muzemil S."/>
            <person name="Studholme D.J."/>
        </authorList>
    </citation>
    <scope>NUCLEOTIDE SEQUENCE [LARGE SCALE GENOMIC DNA]</scope>
</reference>
<name>A0A426Y4W3_ENSVE</name>
<feature type="non-terminal residue" evidence="2">
    <location>
        <position position="127"/>
    </location>
</feature>
<feature type="region of interest" description="Disordered" evidence="1">
    <location>
        <begin position="71"/>
        <end position="104"/>
    </location>
</feature>